<dbReference type="Proteomes" id="UP001236258">
    <property type="component" value="Unassembled WGS sequence"/>
</dbReference>
<protein>
    <submittedName>
        <fullName evidence="1">Uncharacterized protein</fullName>
    </submittedName>
</protein>
<evidence type="ECO:0000313" key="2">
    <source>
        <dbReference type="Proteomes" id="UP001236258"/>
    </source>
</evidence>
<sequence>IKPLHFSSLFESFKLTCKRGRHFRDLNPAVKAESQHLPHFFHPAAEPLFAALLAWVGIIKGK</sequence>
<dbReference type="EMBL" id="JAUZVY010000003">
    <property type="protein sequence ID" value="MDP4529392.1"/>
    <property type="molecule type" value="Genomic_DNA"/>
</dbReference>
<organism evidence="1 2">
    <name type="scientific">Alkalimonas delamerensis</name>
    <dbReference type="NCBI Taxonomy" id="265981"/>
    <lineage>
        <taxon>Bacteria</taxon>
        <taxon>Pseudomonadati</taxon>
        <taxon>Pseudomonadota</taxon>
        <taxon>Gammaproteobacteria</taxon>
        <taxon>Alkalimonas</taxon>
    </lineage>
</organism>
<evidence type="ECO:0000313" key="1">
    <source>
        <dbReference type="EMBL" id="MDP4529392.1"/>
    </source>
</evidence>
<accession>A0ABT9GR02</accession>
<gene>
    <name evidence="1" type="ORF">Q3O59_10190</name>
</gene>
<comment type="caution">
    <text evidence="1">The sequence shown here is derived from an EMBL/GenBank/DDBJ whole genome shotgun (WGS) entry which is preliminary data.</text>
</comment>
<proteinExistence type="predicted"/>
<dbReference type="RefSeq" id="WP_305945468.1">
    <property type="nucleotide sequence ID" value="NZ_JAUZVY010000003.1"/>
</dbReference>
<reference evidence="1 2" key="1">
    <citation type="submission" date="2023-08" db="EMBL/GenBank/DDBJ databases">
        <authorList>
            <person name="Joshi A."/>
            <person name="Thite S."/>
        </authorList>
    </citation>
    <scope>NUCLEOTIDE SEQUENCE [LARGE SCALE GENOMIC DNA]</scope>
    <source>
        <strain evidence="1 2">1E1</strain>
    </source>
</reference>
<keyword evidence="2" id="KW-1185">Reference proteome</keyword>
<feature type="non-terminal residue" evidence="1">
    <location>
        <position position="1"/>
    </location>
</feature>
<name>A0ABT9GR02_9GAMM</name>